<evidence type="ECO:0000256" key="1">
    <source>
        <dbReference type="ARBA" id="ARBA00007613"/>
    </source>
</evidence>
<dbReference type="RefSeq" id="WP_278339230.1">
    <property type="nucleotide sequence ID" value="NZ_BAAFLA010000012.1"/>
</dbReference>
<reference evidence="3 4" key="1">
    <citation type="journal article" date="2016" name="Nat. Biotechnol.">
        <title>Measurement of bacterial replication rates in microbial communities.</title>
        <authorList>
            <person name="Brown C.T."/>
            <person name="Olm M.R."/>
            <person name="Thomas B.C."/>
            <person name="Banfield J.F."/>
        </authorList>
    </citation>
    <scope>NUCLEOTIDE SEQUENCE [LARGE SCALE GENOMIC DNA]</scope>
    <source>
        <strain evidence="3">CAG:67_53_122</strain>
    </source>
</reference>
<organism evidence="3 4">
    <name type="scientific">Alistipes putredinis</name>
    <dbReference type="NCBI Taxonomy" id="28117"/>
    <lineage>
        <taxon>Bacteria</taxon>
        <taxon>Pseudomonadati</taxon>
        <taxon>Bacteroidota</taxon>
        <taxon>Bacteroidia</taxon>
        <taxon>Bacteroidales</taxon>
        <taxon>Rikenellaceae</taxon>
        <taxon>Alistipes</taxon>
    </lineage>
</organism>
<keyword evidence="2" id="KW-0564">Palmitate</keyword>
<evidence type="ECO:0000313" key="4">
    <source>
        <dbReference type="Proteomes" id="UP000187417"/>
    </source>
</evidence>
<protein>
    <recommendedName>
        <fullName evidence="5">Transporter</fullName>
    </recommendedName>
</protein>
<dbReference type="SUPFAM" id="SSF56954">
    <property type="entry name" value="Outer membrane efflux proteins (OEP)"/>
    <property type="match status" value="1"/>
</dbReference>
<keyword evidence="2" id="KW-0472">Membrane</keyword>
<name>A0A1Q6F741_9BACT</name>
<evidence type="ECO:0000256" key="2">
    <source>
        <dbReference type="RuleBase" id="RU362097"/>
    </source>
</evidence>
<dbReference type="Pfam" id="PF02321">
    <property type="entry name" value="OEP"/>
    <property type="match status" value="2"/>
</dbReference>
<feature type="signal peptide" evidence="2">
    <location>
        <begin position="1"/>
        <end position="22"/>
    </location>
</feature>
<keyword evidence="2" id="KW-0449">Lipoprotein</keyword>
<comment type="subcellular location">
    <subcellularLocation>
        <location evidence="2">Cell membrane</location>
        <topology evidence="2">Lipid-anchor</topology>
    </subcellularLocation>
</comment>
<feature type="chain" id="PRO_5011814092" description="Transporter" evidence="2">
    <location>
        <begin position="23"/>
        <end position="462"/>
    </location>
</feature>
<sequence length="462" mass="51868">MKRVAIFVILAALTVGFSSCSAVRHCQAPEVEMPGQIASGYTDSLTIADLSWWQFYGDSTLRRVIELTLENNKDMLAAAARVEQMRQLYRISKAERLPNFSARGLADYETNDYADEESSREPEFSAKLSVSWELDLWGNLRWAKRKGGAEYLSSVEDWRAMRMTLVAEVATAYFQLMALDNELSIVRRTLRTRSEGVQQAQLRFEGGLTSETVYQQAKVEYASTATLIPDLESRIEIMENSIALLMGKSPDWEVLRGQMNIEAEFPDSLPVGLPSGLLQRRPDVRASEQQLRSAMASAGMAYADRFPRLTFNLVGGWENDALQGFFRSPFSYVAGAIAAPVFGFGRKQAKYRAALAAYDVARLGYEKKVLEVFKEANDAVVTYRNVRKTAALKVALRDAARKYVELANLQYRGGSINYIDVLDAQRRYFDAQIGLSNAVRDEHLALVQLYKALGGGWELEEE</sequence>
<keyword evidence="2" id="KW-1134">Transmembrane beta strand</keyword>
<dbReference type="Proteomes" id="UP000187417">
    <property type="component" value="Unassembled WGS sequence"/>
</dbReference>
<dbReference type="Gene3D" id="1.20.1600.10">
    <property type="entry name" value="Outer membrane efflux proteins (OEP)"/>
    <property type="match status" value="1"/>
</dbReference>
<dbReference type="Gene3D" id="2.20.200.10">
    <property type="entry name" value="Outer membrane efflux proteins (OEP)"/>
    <property type="match status" value="1"/>
</dbReference>
<gene>
    <name evidence="3" type="ORF">BHV66_05115</name>
</gene>
<keyword evidence="2" id="KW-0732">Signal</keyword>
<accession>A0A1Q6F741</accession>
<evidence type="ECO:0000313" key="3">
    <source>
        <dbReference type="EMBL" id="OKY94724.1"/>
    </source>
</evidence>
<dbReference type="GO" id="GO:0005886">
    <property type="term" value="C:plasma membrane"/>
    <property type="evidence" value="ECO:0007669"/>
    <property type="project" value="UniProtKB-SubCell"/>
</dbReference>
<dbReference type="InterPro" id="IPR003423">
    <property type="entry name" value="OMP_efflux"/>
</dbReference>
<dbReference type="PANTHER" id="PTHR30203">
    <property type="entry name" value="OUTER MEMBRANE CATION EFFLUX PROTEIN"/>
    <property type="match status" value="1"/>
</dbReference>
<dbReference type="GO" id="GO:0015562">
    <property type="term" value="F:efflux transmembrane transporter activity"/>
    <property type="evidence" value="ECO:0007669"/>
    <property type="project" value="InterPro"/>
</dbReference>
<evidence type="ECO:0008006" key="5">
    <source>
        <dbReference type="Google" id="ProtNLM"/>
    </source>
</evidence>
<dbReference type="AlphaFoldDB" id="A0A1Q6F741"/>
<keyword evidence="2" id="KW-0812">Transmembrane</keyword>
<dbReference type="EMBL" id="MNQH01000025">
    <property type="protein sequence ID" value="OKY94724.1"/>
    <property type="molecule type" value="Genomic_DNA"/>
</dbReference>
<dbReference type="InterPro" id="IPR010131">
    <property type="entry name" value="MdtP/NodT-like"/>
</dbReference>
<dbReference type="PROSITE" id="PS51257">
    <property type="entry name" value="PROKAR_LIPOPROTEIN"/>
    <property type="match status" value="1"/>
</dbReference>
<dbReference type="NCBIfam" id="TIGR01845">
    <property type="entry name" value="outer_NodT"/>
    <property type="match status" value="1"/>
</dbReference>
<comment type="similarity">
    <text evidence="1 2">Belongs to the outer membrane factor (OMF) (TC 1.B.17) family.</text>
</comment>
<comment type="caution">
    <text evidence="3">The sequence shown here is derived from an EMBL/GenBank/DDBJ whole genome shotgun (WGS) entry which is preliminary data.</text>
</comment>
<dbReference type="PANTHER" id="PTHR30203:SF33">
    <property type="entry name" value="BLR4455 PROTEIN"/>
    <property type="match status" value="1"/>
</dbReference>
<dbReference type="STRING" id="28117.BHV66_05115"/>
<proteinExistence type="inferred from homology"/>